<feature type="region of interest" description="Disordered" evidence="1">
    <location>
        <begin position="1"/>
        <end position="86"/>
    </location>
</feature>
<dbReference type="InterPro" id="IPR006016">
    <property type="entry name" value="UspA"/>
</dbReference>
<accession>A0A8H3ISS2</accession>
<protein>
    <recommendedName>
        <fullName evidence="2">UspA domain-containing protein</fullName>
    </recommendedName>
</protein>
<feature type="compositionally biased region" description="Low complexity" evidence="1">
    <location>
        <begin position="446"/>
        <end position="456"/>
    </location>
</feature>
<feature type="compositionally biased region" description="Basic and acidic residues" evidence="1">
    <location>
        <begin position="460"/>
        <end position="472"/>
    </location>
</feature>
<feature type="compositionally biased region" description="Low complexity" evidence="1">
    <location>
        <begin position="379"/>
        <end position="391"/>
    </location>
</feature>
<dbReference type="AlphaFoldDB" id="A0A8H3ISS2"/>
<comment type="caution">
    <text evidence="3">The sequence shown here is derived from an EMBL/GenBank/DDBJ whole genome shotgun (WGS) entry which is preliminary data.</text>
</comment>
<feature type="compositionally biased region" description="Basic and acidic residues" evidence="1">
    <location>
        <begin position="398"/>
        <end position="409"/>
    </location>
</feature>
<gene>
    <name evidence="3" type="ORF">GOMPHAMPRED_003720</name>
</gene>
<feature type="region of interest" description="Disordered" evidence="1">
    <location>
        <begin position="376"/>
        <end position="472"/>
    </location>
</feature>
<evidence type="ECO:0000259" key="2">
    <source>
        <dbReference type="Pfam" id="PF00582"/>
    </source>
</evidence>
<evidence type="ECO:0000256" key="1">
    <source>
        <dbReference type="SAM" id="MobiDB-lite"/>
    </source>
</evidence>
<dbReference type="EMBL" id="CAJPDQ010000022">
    <property type="protein sequence ID" value="CAF9924819.1"/>
    <property type="molecule type" value="Genomic_DNA"/>
</dbReference>
<sequence>MSAKSVSPSNTSLSISPPPPHPDSKISPAPAKSEGDQKENRTSPGPRAQILWKDQAEPNNGRRPSVQFSTTQSEALLRNESPAPKIRAEKARLGRRLSSPPPPPAHQQRVSFDTFANPDVTMWSYSFRSDHKDYDYSSTGRTFLVGTDENDYSNYALEWLLDEMVDDSDMVICLRVVSKEPKSISPQEEKRYKGEAEKLLKHLQSNAGERKIALILEYAAGKVQDNIMRMIELYEPNFLVVGTRGRNLNGLQGLLPGSVSKWCVQNSPIPVVVARKESKRKKAKAARQADPSRRSYHALLKATGPSSSTSNILAGHGHAGVTSDYKGSQMIPNLDGNAMTAANLSLLGNSQTEAEAVARAIGLPSEYSASTILKRRSSRASATSTSNAESSEVGEGFALRRELSGRSEDYGPESPSPVGSLRDEAEEYFDGDGEESDGDMPPRTESVSGMSSGMVVPTLKLERAATDLDLAR</sequence>
<reference evidence="3" key="1">
    <citation type="submission" date="2021-03" db="EMBL/GenBank/DDBJ databases">
        <authorList>
            <person name="Tagirdzhanova G."/>
        </authorList>
    </citation>
    <scope>NUCLEOTIDE SEQUENCE</scope>
</reference>
<feature type="domain" description="UspA" evidence="2">
    <location>
        <begin position="141"/>
        <end position="275"/>
    </location>
</feature>
<dbReference type="SUPFAM" id="SSF52402">
    <property type="entry name" value="Adenine nucleotide alpha hydrolases-like"/>
    <property type="match status" value="1"/>
</dbReference>
<organism evidence="3 4">
    <name type="scientific">Gomphillus americanus</name>
    <dbReference type="NCBI Taxonomy" id="1940652"/>
    <lineage>
        <taxon>Eukaryota</taxon>
        <taxon>Fungi</taxon>
        <taxon>Dikarya</taxon>
        <taxon>Ascomycota</taxon>
        <taxon>Pezizomycotina</taxon>
        <taxon>Lecanoromycetes</taxon>
        <taxon>OSLEUM clade</taxon>
        <taxon>Ostropomycetidae</taxon>
        <taxon>Ostropales</taxon>
        <taxon>Graphidaceae</taxon>
        <taxon>Gomphilloideae</taxon>
        <taxon>Gomphillus</taxon>
    </lineage>
</organism>
<dbReference type="Pfam" id="PF00582">
    <property type="entry name" value="Usp"/>
    <property type="match status" value="1"/>
</dbReference>
<dbReference type="Proteomes" id="UP000664169">
    <property type="component" value="Unassembled WGS sequence"/>
</dbReference>
<proteinExistence type="predicted"/>
<feature type="compositionally biased region" description="Acidic residues" evidence="1">
    <location>
        <begin position="424"/>
        <end position="438"/>
    </location>
</feature>
<dbReference type="OrthoDB" id="843225at2759"/>
<evidence type="ECO:0000313" key="4">
    <source>
        <dbReference type="Proteomes" id="UP000664169"/>
    </source>
</evidence>
<evidence type="ECO:0000313" key="3">
    <source>
        <dbReference type="EMBL" id="CAF9924819.1"/>
    </source>
</evidence>
<name>A0A8H3ISS2_9LECA</name>
<dbReference type="PANTHER" id="PTHR47815:SF1">
    <property type="entry name" value="UNIVERSAL STRESS PROTEIN A FAMILY PROTEIN C25B2.10"/>
    <property type="match status" value="1"/>
</dbReference>
<dbReference type="InterPro" id="IPR014729">
    <property type="entry name" value="Rossmann-like_a/b/a_fold"/>
</dbReference>
<dbReference type="PANTHER" id="PTHR47815">
    <property type="entry name" value="UNIVERSAL STRESS PROTEIN A FAMILY PROTEIN C25B2.10"/>
    <property type="match status" value="1"/>
</dbReference>
<feature type="compositionally biased region" description="Polar residues" evidence="1">
    <location>
        <begin position="1"/>
        <end position="11"/>
    </location>
</feature>
<dbReference type="Gene3D" id="3.40.50.620">
    <property type="entry name" value="HUPs"/>
    <property type="match status" value="1"/>
</dbReference>
<keyword evidence="4" id="KW-1185">Reference proteome</keyword>
<dbReference type="CDD" id="cd23659">
    <property type="entry name" value="USP_At3g01520-like"/>
    <property type="match status" value="1"/>
</dbReference>